<reference evidence="1" key="3">
    <citation type="journal article" date="2017" name="Nature">
        <title>Genome sequence of the progenitor of the wheat D genome Aegilops tauschii.</title>
        <authorList>
            <person name="Luo M.C."/>
            <person name="Gu Y.Q."/>
            <person name="Puiu D."/>
            <person name="Wang H."/>
            <person name="Twardziok S.O."/>
            <person name="Deal K.R."/>
            <person name="Huo N."/>
            <person name="Zhu T."/>
            <person name="Wang L."/>
            <person name="Wang Y."/>
            <person name="McGuire P.E."/>
            <person name="Liu S."/>
            <person name="Long H."/>
            <person name="Ramasamy R.K."/>
            <person name="Rodriguez J.C."/>
            <person name="Van S.L."/>
            <person name="Yuan L."/>
            <person name="Wang Z."/>
            <person name="Xia Z."/>
            <person name="Xiao L."/>
            <person name="Anderson O.D."/>
            <person name="Ouyang S."/>
            <person name="Liang Y."/>
            <person name="Zimin A.V."/>
            <person name="Pertea G."/>
            <person name="Qi P."/>
            <person name="Bennetzen J.L."/>
            <person name="Dai X."/>
            <person name="Dawson M.W."/>
            <person name="Muller H.G."/>
            <person name="Kugler K."/>
            <person name="Rivarola-Duarte L."/>
            <person name="Spannagl M."/>
            <person name="Mayer K.F.X."/>
            <person name="Lu F.H."/>
            <person name="Bevan M.W."/>
            <person name="Leroy P."/>
            <person name="Li P."/>
            <person name="You F.M."/>
            <person name="Sun Q."/>
            <person name="Liu Z."/>
            <person name="Lyons E."/>
            <person name="Wicker T."/>
            <person name="Salzberg S.L."/>
            <person name="Devos K.M."/>
            <person name="Dvorak J."/>
        </authorList>
    </citation>
    <scope>NUCLEOTIDE SEQUENCE [LARGE SCALE GENOMIC DNA]</scope>
    <source>
        <strain evidence="1">cv. AL8/78</strain>
    </source>
</reference>
<organism evidence="1 2">
    <name type="scientific">Aegilops tauschii subsp. strangulata</name>
    <name type="common">Goatgrass</name>
    <dbReference type="NCBI Taxonomy" id="200361"/>
    <lineage>
        <taxon>Eukaryota</taxon>
        <taxon>Viridiplantae</taxon>
        <taxon>Streptophyta</taxon>
        <taxon>Embryophyta</taxon>
        <taxon>Tracheophyta</taxon>
        <taxon>Spermatophyta</taxon>
        <taxon>Magnoliopsida</taxon>
        <taxon>Liliopsida</taxon>
        <taxon>Poales</taxon>
        <taxon>Poaceae</taxon>
        <taxon>BOP clade</taxon>
        <taxon>Pooideae</taxon>
        <taxon>Triticodae</taxon>
        <taxon>Triticeae</taxon>
        <taxon>Triticinae</taxon>
        <taxon>Aegilops</taxon>
    </lineage>
</organism>
<evidence type="ECO:0000313" key="1">
    <source>
        <dbReference type="EnsemblPlants" id="AET2Gv20137800.6"/>
    </source>
</evidence>
<reference evidence="2" key="2">
    <citation type="journal article" date="2017" name="Nat. Plants">
        <title>The Aegilops tauschii genome reveals multiple impacts of transposons.</title>
        <authorList>
            <person name="Zhao G."/>
            <person name="Zou C."/>
            <person name="Li K."/>
            <person name="Wang K."/>
            <person name="Li T."/>
            <person name="Gao L."/>
            <person name="Zhang X."/>
            <person name="Wang H."/>
            <person name="Yang Z."/>
            <person name="Liu X."/>
            <person name="Jiang W."/>
            <person name="Mao L."/>
            <person name="Kong X."/>
            <person name="Jiao Y."/>
            <person name="Jia J."/>
        </authorList>
    </citation>
    <scope>NUCLEOTIDE SEQUENCE [LARGE SCALE GENOMIC DNA]</scope>
    <source>
        <strain evidence="2">cv. AL8/78</strain>
    </source>
</reference>
<reference evidence="1" key="4">
    <citation type="submission" date="2019-03" db="UniProtKB">
        <authorList>
            <consortium name="EnsemblPlants"/>
        </authorList>
    </citation>
    <scope>IDENTIFICATION</scope>
</reference>
<protein>
    <submittedName>
        <fullName evidence="1">Uncharacterized protein</fullName>
    </submittedName>
</protein>
<dbReference type="Proteomes" id="UP000015105">
    <property type="component" value="Chromosome 2D"/>
</dbReference>
<dbReference type="Gramene" id="AET2Gv20137800.6">
    <property type="protein sequence ID" value="AET2Gv20137800.6"/>
    <property type="gene ID" value="AET2Gv20137800"/>
</dbReference>
<sequence length="58" mass="6941">MFDERCMCLRMSGFLLLCWTLNTYLNRTVHKPSPLYVRETCACKLAVNLQLHLWLCYQ</sequence>
<proteinExistence type="predicted"/>
<evidence type="ECO:0000313" key="2">
    <source>
        <dbReference type="Proteomes" id="UP000015105"/>
    </source>
</evidence>
<name>A0A453AHL9_AEGTS</name>
<dbReference type="AlphaFoldDB" id="A0A453AHL9"/>
<reference evidence="1" key="5">
    <citation type="journal article" date="2021" name="G3 (Bethesda)">
        <title>Aegilops tauschii genome assembly Aet v5.0 features greater sequence contiguity and improved annotation.</title>
        <authorList>
            <person name="Wang L."/>
            <person name="Zhu T."/>
            <person name="Rodriguez J.C."/>
            <person name="Deal K.R."/>
            <person name="Dubcovsky J."/>
            <person name="McGuire P.E."/>
            <person name="Lux T."/>
            <person name="Spannagl M."/>
            <person name="Mayer K.F.X."/>
            <person name="Baldrich P."/>
            <person name="Meyers B.C."/>
            <person name="Huo N."/>
            <person name="Gu Y.Q."/>
            <person name="Zhou H."/>
            <person name="Devos K.M."/>
            <person name="Bennetzen J.L."/>
            <person name="Unver T."/>
            <person name="Budak H."/>
            <person name="Gulick P.J."/>
            <person name="Galiba G."/>
            <person name="Kalapos B."/>
            <person name="Nelson D.R."/>
            <person name="Li P."/>
            <person name="You F.M."/>
            <person name="Luo M.C."/>
            <person name="Dvorak J."/>
        </authorList>
    </citation>
    <scope>NUCLEOTIDE SEQUENCE [LARGE SCALE GENOMIC DNA]</scope>
    <source>
        <strain evidence="1">cv. AL8/78</strain>
    </source>
</reference>
<reference evidence="2" key="1">
    <citation type="journal article" date="2014" name="Science">
        <title>Ancient hybridizations among the ancestral genomes of bread wheat.</title>
        <authorList>
            <consortium name="International Wheat Genome Sequencing Consortium,"/>
            <person name="Marcussen T."/>
            <person name="Sandve S.R."/>
            <person name="Heier L."/>
            <person name="Spannagl M."/>
            <person name="Pfeifer M."/>
            <person name="Jakobsen K.S."/>
            <person name="Wulff B.B."/>
            <person name="Steuernagel B."/>
            <person name="Mayer K.F."/>
            <person name="Olsen O.A."/>
        </authorList>
    </citation>
    <scope>NUCLEOTIDE SEQUENCE [LARGE SCALE GENOMIC DNA]</scope>
    <source>
        <strain evidence="2">cv. AL8/78</strain>
    </source>
</reference>
<dbReference type="EnsemblPlants" id="AET2Gv20137800.6">
    <property type="protein sequence ID" value="AET2Gv20137800.6"/>
    <property type="gene ID" value="AET2Gv20137800"/>
</dbReference>
<keyword evidence="2" id="KW-1185">Reference proteome</keyword>
<accession>A0A453AHL9</accession>